<keyword evidence="1" id="KW-0812">Transmembrane</keyword>
<keyword evidence="1" id="KW-0472">Membrane</keyword>
<accession>A0AA37BQ85</accession>
<evidence type="ECO:0000256" key="1">
    <source>
        <dbReference type="SAM" id="Phobius"/>
    </source>
</evidence>
<feature type="transmembrane region" description="Helical" evidence="1">
    <location>
        <begin position="118"/>
        <end position="138"/>
    </location>
</feature>
<feature type="transmembrane region" description="Helical" evidence="1">
    <location>
        <begin position="6"/>
        <end position="39"/>
    </location>
</feature>
<evidence type="ECO:0000313" key="3">
    <source>
        <dbReference type="Proteomes" id="UP000632195"/>
    </source>
</evidence>
<reference evidence="2" key="1">
    <citation type="journal article" date="2014" name="Int. J. Syst. Evol. Microbiol.">
        <title>Complete genome sequence of Corynebacterium casei LMG S-19264T (=DSM 44701T), isolated from a smear-ripened cheese.</title>
        <authorList>
            <consortium name="US DOE Joint Genome Institute (JGI-PGF)"/>
            <person name="Walter F."/>
            <person name="Albersmeier A."/>
            <person name="Kalinowski J."/>
            <person name="Ruckert C."/>
        </authorList>
    </citation>
    <scope>NUCLEOTIDE SEQUENCE</scope>
    <source>
        <strain evidence="2">JCM 13583</strain>
    </source>
</reference>
<dbReference type="EMBL" id="BMNY01000001">
    <property type="protein sequence ID" value="GGM68761.1"/>
    <property type="molecule type" value="Genomic_DNA"/>
</dbReference>
<evidence type="ECO:0008006" key="4">
    <source>
        <dbReference type="Google" id="ProtNLM"/>
    </source>
</evidence>
<dbReference type="Pfam" id="PF01998">
    <property type="entry name" value="DUF131"/>
    <property type="match status" value="1"/>
</dbReference>
<comment type="caution">
    <text evidence="2">The sequence shown here is derived from an EMBL/GenBank/DDBJ whole genome shotgun (WGS) entry which is preliminary data.</text>
</comment>
<organism evidence="2 3">
    <name type="scientific">Thermogymnomonas acidicola</name>
    <dbReference type="NCBI Taxonomy" id="399579"/>
    <lineage>
        <taxon>Archaea</taxon>
        <taxon>Methanobacteriati</taxon>
        <taxon>Thermoplasmatota</taxon>
        <taxon>Thermoplasmata</taxon>
        <taxon>Thermoplasmatales</taxon>
        <taxon>Thermogymnomonas</taxon>
    </lineage>
</organism>
<reference evidence="2" key="2">
    <citation type="submission" date="2022-09" db="EMBL/GenBank/DDBJ databases">
        <authorList>
            <person name="Sun Q."/>
            <person name="Ohkuma M."/>
        </authorList>
    </citation>
    <scope>NUCLEOTIDE SEQUENCE</scope>
    <source>
        <strain evidence="2">JCM 13583</strain>
    </source>
</reference>
<protein>
    <recommendedName>
        <fullName evidence="4">DUF131 domain-containing protein</fullName>
    </recommendedName>
</protein>
<dbReference type="NCBIfam" id="TIGR00304">
    <property type="entry name" value="TIGR00304 family membrane protein"/>
    <property type="match status" value="1"/>
</dbReference>
<keyword evidence="3" id="KW-1185">Reference proteome</keyword>
<dbReference type="InterPro" id="IPR002849">
    <property type="entry name" value="DUF131"/>
</dbReference>
<name>A0AA37BQ85_9ARCH</name>
<dbReference type="Proteomes" id="UP000632195">
    <property type="component" value="Unassembled WGS sequence"/>
</dbReference>
<dbReference type="RefSeq" id="WP_188679806.1">
    <property type="nucleotide sequence ID" value="NZ_BMNY01000001.1"/>
</dbReference>
<evidence type="ECO:0000313" key="2">
    <source>
        <dbReference type="EMBL" id="GGM68761.1"/>
    </source>
</evidence>
<keyword evidence="1" id="KW-1133">Transmembrane helix</keyword>
<gene>
    <name evidence="2" type="ORF">GCM10007108_03620</name>
</gene>
<sequence length="139" mass="15568">MRATLAAGYALIVAGVVLYFVMAFLGLAHFALFVVFPVVYSTQAIALIPFALIFLGIVLLMLTPFVYMRRPVEFEPYGFEDQLGQEAQEEGERERKSSFGGLVMIGPVPIIFSNDRKITYAMIALAIILIAVFLFLYFR</sequence>
<feature type="transmembrane region" description="Helical" evidence="1">
    <location>
        <begin position="46"/>
        <end position="67"/>
    </location>
</feature>
<dbReference type="AlphaFoldDB" id="A0AA37BQ85"/>
<proteinExistence type="predicted"/>